<dbReference type="RefSeq" id="WP_207348395.1">
    <property type="nucleotide sequence ID" value="NZ_CP076456.1"/>
</dbReference>
<keyword evidence="1" id="KW-0479">Metal-binding</keyword>
<feature type="region of interest" description="Disordered" evidence="2">
    <location>
        <begin position="1017"/>
        <end position="1122"/>
    </location>
</feature>
<name>A0A975S674_9MICC</name>
<dbReference type="KEGG" id="asun:KG104_01650"/>
<dbReference type="Proteomes" id="UP000680588">
    <property type="component" value="Chromosome"/>
</dbReference>
<feature type="domain" description="Plastocyanin-like" evidence="3">
    <location>
        <begin position="559"/>
        <end position="662"/>
    </location>
</feature>
<evidence type="ECO:0000313" key="5">
    <source>
        <dbReference type="Proteomes" id="UP000680588"/>
    </source>
</evidence>
<proteinExistence type="predicted"/>
<dbReference type="EMBL" id="CP076456">
    <property type="protein sequence ID" value="QWQ36556.1"/>
    <property type="molecule type" value="Genomic_DNA"/>
</dbReference>
<feature type="region of interest" description="Disordered" evidence="2">
    <location>
        <begin position="679"/>
        <end position="732"/>
    </location>
</feature>
<dbReference type="InterPro" id="IPR008972">
    <property type="entry name" value="Cupredoxin"/>
</dbReference>
<evidence type="ECO:0000313" key="4">
    <source>
        <dbReference type="EMBL" id="QWQ36556.1"/>
    </source>
</evidence>
<dbReference type="InterPro" id="IPR002355">
    <property type="entry name" value="Cu_oxidase_Cu_BS"/>
</dbReference>
<dbReference type="Gene3D" id="2.60.40.420">
    <property type="entry name" value="Cupredoxins - blue copper proteins"/>
    <property type="match status" value="5"/>
</dbReference>
<dbReference type="Pfam" id="PF07731">
    <property type="entry name" value="Cu-oxidase_2"/>
    <property type="match status" value="1"/>
</dbReference>
<evidence type="ECO:0000256" key="1">
    <source>
        <dbReference type="ARBA" id="ARBA00022723"/>
    </source>
</evidence>
<dbReference type="GO" id="GO:0016491">
    <property type="term" value="F:oxidoreductase activity"/>
    <property type="evidence" value="ECO:0007669"/>
    <property type="project" value="InterPro"/>
</dbReference>
<evidence type="ECO:0000259" key="3">
    <source>
        <dbReference type="Pfam" id="PF07731"/>
    </source>
</evidence>
<protein>
    <submittedName>
        <fullName evidence="4">Multicopper oxidase domain-containing protein</fullName>
    </submittedName>
</protein>
<dbReference type="SUPFAM" id="SSF49503">
    <property type="entry name" value="Cupredoxins"/>
    <property type="match status" value="4"/>
</dbReference>
<dbReference type="GO" id="GO:0005507">
    <property type="term" value="F:copper ion binding"/>
    <property type="evidence" value="ECO:0007669"/>
    <property type="project" value="InterPro"/>
</dbReference>
<keyword evidence="5" id="KW-1185">Reference proteome</keyword>
<evidence type="ECO:0000256" key="2">
    <source>
        <dbReference type="SAM" id="MobiDB-lite"/>
    </source>
</evidence>
<sequence>MSSTQFRTYHVVAMSFPIVYSLEGDHDPNGLLYTLRVYQPLLDWVKEQREKNGDYLTKMHRKTQLMETVVYAVPRLLKMRRILSEGPERNKYLLKDFGSESEVLDREDRDVRGRRLNPQDRAIRQNYRATVDELVAALRELTDGRITSLSSKAPPDPERLEEQLRETMGEWRTSWLAQLEEAERAIEGQLERIRQGWPELLAWYRRQRPGSQLRDEDIERLMFNDHSPDLIGKGEQTPAYNRCNPLKPIPLVRPLVLRACRGEQLKVHFENSIRGREVGMHVQGDGLGGTVPGRGTGSGVRYGDGARVGDNDPTAVPYQSKMTYRWMCAREGVWPINDLGDIRGTDRGTNNHGLFAALVVEPEGARWYDPETGERLDGTDRPDGLYADVVPRDEHRLKDGKVVAPQEDCRDEQHEGCQAGNRCRKWREDNFVDFHHAKDNPDQFAGNCSFREFTVFFHDEPETHSGIPHPLPHSAMPLSYRAEPMHNRLPYRLHRRLRQGAPKAEPDKNRIDHSAVDIRIDKETLGEEFWVAKDKNDDFLERVSGEEQHHSSWLFGEPVTPILRAYRGDPSRVRLVHAGVKETHVYHLHVHQWRAVAQDTAEPSVWKIGEHHGSQLLDSVSIGPQTAMTIDPLYGSGSRQHAVGDIIWHCHLYPHFHHGMWGLWRSFDRLVDGERAYPDGTPCPELKPLPGRDPDPSTDEQPGFPWFIDATYPRKSPPPPSPRENDVKKRKVPVNGRRQLLQMPQCSDKEWAAFAPNCRSGDQPGALFVDLDGLARKWNTKAKVPERRIIHYDIAMAERGMIYNSAGWYDPHVHHYQLRGITVTRLDDDGHRLGDPVQFKPPANKGDGGADAFFPRANHGDIVELRLSNTVGTVKGDHFDFPGHPVECGLHVHLVKFDVLAADGSATGWNYLSGASSPEAIPDGKINNPPANVSLHRWVVDEEFGPCFFHDHLLANFRQKRGLFAALIAEPNGTRWYLPDQQTPAWVGSQAVIVPRTSKGDGDVALKDPFREAGLALGDFVPLNRPKDDRPPKPIPDQPQSEDDPLNEPNLLGGDDDPGVMGVNYRCTPMRYRGKDPSEWFSSSRSSLKNEDKEQRKVLDVQAPHMSPPLPVPPKHKGDPDTPVIYTYPGERLRIRIFQGSHEEQHSFMLNGMRWRKDWQNQQSPWVNQQTMGISEAFTVDINPPEIGADGKPLATSPYGVGDHLWQFTVMDDLWLGCWGLIRSLQPSSENFRELPPLRRITQVMPRTEDESGRVAAPTDQELKEALGQFRLSQSNGFLPPRPLRAPGGTWAAGKVREYVVVAQRHEHQYAGQALTDPWGLIYRTAEESVAETRDDGSETGNLRAVDVDGSDQPLVLRAHPGEWIRITLINELLLPQENLPDQDFATKDPRLPDFGPEVSPPRLPVEHRDHLGYPDRRTVSPRVSLHPSLLLYDVQSDDGAYVGLNQDGTVAALDVDDAAHVVHGGHDAVNAVVHRTDHGIGHRDANWREYWWYADPALAFDTYQDGRERGQTCYLFDMGDIRNHRHHGLIGAVVIEPSDITPVDPQNEDKQKWTGAHVHLESGDKVIAQEFVFFLQDGLRHFLNGDIDQPLPDISPSDPPVDAGQKAISYRSPLTSHQNPMALPNLTAPIQHASRDLPIWWRLVCAGDKPRNHTFTVHNFAWDVAPWVRKAKKSSPEAGSVTAISAGFAQDLVMLPEGRWDPGDHAYRSGSFRWAVSQGMWGILRMGDHNAKS</sequence>
<organism evidence="4 5">
    <name type="scientific">Arthrobacter sunyaminii</name>
    <dbReference type="NCBI Taxonomy" id="2816859"/>
    <lineage>
        <taxon>Bacteria</taxon>
        <taxon>Bacillati</taxon>
        <taxon>Actinomycetota</taxon>
        <taxon>Actinomycetes</taxon>
        <taxon>Micrococcales</taxon>
        <taxon>Micrococcaceae</taxon>
        <taxon>Arthrobacter</taxon>
    </lineage>
</organism>
<feature type="compositionally biased region" description="Basic and acidic residues" evidence="2">
    <location>
        <begin position="1088"/>
        <end position="1099"/>
    </location>
</feature>
<feature type="compositionally biased region" description="Basic and acidic residues" evidence="2">
    <location>
        <begin position="1405"/>
        <end position="1419"/>
    </location>
</feature>
<reference evidence="4" key="1">
    <citation type="submission" date="2021-06" db="EMBL/GenBank/DDBJ databases">
        <title>Novel species in genus Arthrobacter.</title>
        <authorList>
            <person name="Zhang G."/>
        </authorList>
    </citation>
    <scope>NUCLEOTIDE SEQUENCE</scope>
    <source>
        <strain evidence="4">Zg-ZUI122</strain>
    </source>
</reference>
<dbReference type="PROSITE" id="PS00080">
    <property type="entry name" value="MULTICOPPER_OXIDASE2"/>
    <property type="match status" value="1"/>
</dbReference>
<dbReference type="InterPro" id="IPR011706">
    <property type="entry name" value="Cu-oxidase_C"/>
</dbReference>
<feature type="region of interest" description="Disordered" evidence="2">
    <location>
        <begin position="1396"/>
        <end position="1419"/>
    </location>
</feature>
<accession>A0A975S674</accession>
<gene>
    <name evidence="4" type="ORF">KG104_01650</name>
</gene>